<dbReference type="GO" id="GO:0003677">
    <property type="term" value="F:DNA binding"/>
    <property type="evidence" value="ECO:0007669"/>
    <property type="project" value="InterPro"/>
</dbReference>
<proteinExistence type="inferred from homology"/>
<keyword evidence="4" id="KW-0804">Transcription</keyword>
<keyword evidence="8" id="KW-1185">Reference proteome</keyword>
<keyword evidence="2" id="KW-0805">Transcription regulation</keyword>
<evidence type="ECO:0000259" key="5">
    <source>
        <dbReference type="Pfam" id="PF04542"/>
    </source>
</evidence>
<dbReference type="Pfam" id="PF08281">
    <property type="entry name" value="Sigma70_r4_2"/>
    <property type="match status" value="1"/>
</dbReference>
<keyword evidence="3" id="KW-0731">Sigma factor</keyword>
<feature type="domain" description="RNA polymerase sigma-70 region 2" evidence="5">
    <location>
        <begin position="26"/>
        <end position="93"/>
    </location>
</feature>
<evidence type="ECO:0000256" key="4">
    <source>
        <dbReference type="ARBA" id="ARBA00023163"/>
    </source>
</evidence>
<dbReference type="NCBIfam" id="TIGR02937">
    <property type="entry name" value="sigma70-ECF"/>
    <property type="match status" value="1"/>
</dbReference>
<dbReference type="InterPro" id="IPR014327">
    <property type="entry name" value="RNA_pol_sigma70_bacteroid"/>
</dbReference>
<dbReference type="NCBIfam" id="TIGR02985">
    <property type="entry name" value="Sig70_bacteroi1"/>
    <property type="match status" value="1"/>
</dbReference>
<dbReference type="CDD" id="cd06171">
    <property type="entry name" value="Sigma70_r4"/>
    <property type="match status" value="1"/>
</dbReference>
<evidence type="ECO:0000256" key="1">
    <source>
        <dbReference type="ARBA" id="ARBA00010641"/>
    </source>
</evidence>
<evidence type="ECO:0000256" key="2">
    <source>
        <dbReference type="ARBA" id="ARBA00023015"/>
    </source>
</evidence>
<dbReference type="GO" id="GO:0006352">
    <property type="term" value="P:DNA-templated transcription initiation"/>
    <property type="evidence" value="ECO:0007669"/>
    <property type="project" value="InterPro"/>
</dbReference>
<dbReference type="InterPro" id="IPR036388">
    <property type="entry name" value="WH-like_DNA-bd_sf"/>
</dbReference>
<dbReference type="PANTHER" id="PTHR43133">
    <property type="entry name" value="RNA POLYMERASE ECF-TYPE SIGMA FACTO"/>
    <property type="match status" value="1"/>
</dbReference>
<dbReference type="InterPro" id="IPR014284">
    <property type="entry name" value="RNA_pol_sigma-70_dom"/>
</dbReference>
<reference evidence="7 8" key="1">
    <citation type="submission" date="2016-10" db="EMBL/GenBank/DDBJ databases">
        <authorList>
            <person name="de Groot N.N."/>
        </authorList>
    </citation>
    <scope>NUCLEOTIDE SEQUENCE [LARGE SCALE GENOMIC DNA]</scope>
    <source>
        <strain evidence="7 8">CGMCC 1.9156</strain>
    </source>
</reference>
<dbReference type="InterPro" id="IPR007627">
    <property type="entry name" value="RNA_pol_sigma70_r2"/>
</dbReference>
<dbReference type="Pfam" id="PF04542">
    <property type="entry name" value="Sigma70_r2"/>
    <property type="match status" value="1"/>
</dbReference>
<dbReference type="AlphaFoldDB" id="A0A1I2I819"/>
<gene>
    <name evidence="7" type="ORF">SAMN05216283_105172</name>
</gene>
<dbReference type="Proteomes" id="UP000198964">
    <property type="component" value="Unassembled WGS sequence"/>
</dbReference>
<evidence type="ECO:0000259" key="6">
    <source>
        <dbReference type="Pfam" id="PF08281"/>
    </source>
</evidence>
<name>A0A1I2I819_9BACT</name>
<dbReference type="STRING" id="655355.SAMN05216283_105172"/>
<dbReference type="InterPro" id="IPR013324">
    <property type="entry name" value="RNA_pol_sigma_r3/r4-like"/>
</dbReference>
<dbReference type="InterPro" id="IPR013249">
    <property type="entry name" value="RNA_pol_sigma70_r4_t2"/>
</dbReference>
<evidence type="ECO:0000313" key="7">
    <source>
        <dbReference type="EMBL" id="SFF38384.1"/>
    </source>
</evidence>
<dbReference type="RefSeq" id="WP_093920079.1">
    <property type="nucleotide sequence ID" value="NZ_FONW01000005.1"/>
</dbReference>
<evidence type="ECO:0000313" key="8">
    <source>
        <dbReference type="Proteomes" id="UP000198964"/>
    </source>
</evidence>
<dbReference type="InterPro" id="IPR039425">
    <property type="entry name" value="RNA_pol_sigma-70-like"/>
</dbReference>
<sequence>MEISPEKLQKLATGIRDGEIKAFDELYELYSQRLYGFAFSMLKNKEDSKEIVQDTFLKIWSRRAEINTSHSLKSFLFTVSYNLVIDLFRKRAKETEFQSYLKYYLSQNNSESAIMVEFQELNEEVQRLIAELPEKRRQIYKLSREDGLSHKEIASKLGLSTKTVENQINLTLRHLRVHINSNSLLVLLFMALFG</sequence>
<dbReference type="SUPFAM" id="SSF88659">
    <property type="entry name" value="Sigma3 and sigma4 domains of RNA polymerase sigma factors"/>
    <property type="match status" value="1"/>
</dbReference>
<comment type="similarity">
    <text evidence="1">Belongs to the sigma-70 factor family. ECF subfamily.</text>
</comment>
<protein>
    <submittedName>
        <fullName evidence="7">RNA polymerase sigma-70 factor, ECF subfamily</fullName>
    </submittedName>
</protein>
<evidence type="ECO:0000256" key="3">
    <source>
        <dbReference type="ARBA" id="ARBA00023082"/>
    </source>
</evidence>
<dbReference type="SUPFAM" id="SSF88946">
    <property type="entry name" value="Sigma2 domain of RNA polymerase sigma factors"/>
    <property type="match status" value="1"/>
</dbReference>
<dbReference type="Gene3D" id="1.10.1740.10">
    <property type="match status" value="1"/>
</dbReference>
<dbReference type="InterPro" id="IPR013325">
    <property type="entry name" value="RNA_pol_sigma_r2"/>
</dbReference>
<dbReference type="Gene3D" id="1.10.10.10">
    <property type="entry name" value="Winged helix-like DNA-binding domain superfamily/Winged helix DNA-binding domain"/>
    <property type="match status" value="1"/>
</dbReference>
<dbReference type="EMBL" id="FONW01000005">
    <property type="protein sequence ID" value="SFF38384.1"/>
    <property type="molecule type" value="Genomic_DNA"/>
</dbReference>
<accession>A0A1I2I819</accession>
<dbReference type="GO" id="GO:0016987">
    <property type="term" value="F:sigma factor activity"/>
    <property type="evidence" value="ECO:0007669"/>
    <property type="project" value="UniProtKB-KW"/>
</dbReference>
<feature type="domain" description="RNA polymerase sigma factor 70 region 4 type 2" evidence="6">
    <location>
        <begin position="123"/>
        <end position="175"/>
    </location>
</feature>
<organism evidence="7 8">
    <name type="scientific">Sunxiuqinia elliptica</name>
    <dbReference type="NCBI Taxonomy" id="655355"/>
    <lineage>
        <taxon>Bacteria</taxon>
        <taxon>Pseudomonadati</taxon>
        <taxon>Bacteroidota</taxon>
        <taxon>Bacteroidia</taxon>
        <taxon>Marinilabiliales</taxon>
        <taxon>Prolixibacteraceae</taxon>
        <taxon>Sunxiuqinia</taxon>
    </lineage>
</organism>
<dbReference type="PANTHER" id="PTHR43133:SF46">
    <property type="entry name" value="RNA POLYMERASE SIGMA-70 FACTOR ECF SUBFAMILY"/>
    <property type="match status" value="1"/>
</dbReference>